<accession>A0A2T4AUG4</accession>
<proteinExistence type="predicted"/>
<reference evidence="2 3" key="1">
    <citation type="submission" date="2016-07" db="EMBL/GenBank/DDBJ databases">
        <title>Multiple horizontal gene transfer events from other fungi enriched the ability of initially mycotrophic Trichoderma (Ascomycota) to feed on dead plant biomass.</title>
        <authorList>
            <consortium name="DOE Joint Genome Institute"/>
            <person name="Aerts A."/>
            <person name="Atanasova L."/>
            <person name="Chenthamara K."/>
            <person name="Zhang J."/>
            <person name="Grujic M."/>
            <person name="Henrissat B."/>
            <person name="Kuo A."/>
            <person name="Salamov A."/>
            <person name="Lipzen A."/>
            <person name="Labutti K."/>
            <person name="Barry K."/>
            <person name="Miao Y."/>
            <person name="Rahimi M.J."/>
            <person name="Shen Q."/>
            <person name="Grigoriev I.V."/>
            <person name="Kubicek C.P."/>
            <person name="Druzhinina I.S."/>
        </authorList>
    </citation>
    <scope>NUCLEOTIDE SEQUENCE [LARGE SCALE GENOMIC DNA]</scope>
    <source>
        <strain evidence="2 3">CBS 226.95</strain>
    </source>
</reference>
<protein>
    <submittedName>
        <fullName evidence="2">Uncharacterized protein</fullName>
    </submittedName>
</protein>
<evidence type="ECO:0000313" key="2">
    <source>
        <dbReference type="EMBL" id="PTB60681.1"/>
    </source>
</evidence>
<gene>
    <name evidence="2" type="ORF">M431DRAFT_489455</name>
</gene>
<dbReference type="EMBL" id="KZ679675">
    <property type="protein sequence ID" value="PTB60681.1"/>
    <property type="molecule type" value="Genomic_DNA"/>
</dbReference>
<evidence type="ECO:0000256" key="1">
    <source>
        <dbReference type="SAM" id="MobiDB-lite"/>
    </source>
</evidence>
<organism evidence="2 3">
    <name type="scientific">Trichoderma harzianum CBS 226.95</name>
    <dbReference type="NCBI Taxonomy" id="983964"/>
    <lineage>
        <taxon>Eukaryota</taxon>
        <taxon>Fungi</taxon>
        <taxon>Dikarya</taxon>
        <taxon>Ascomycota</taxon>
        <taxon>Pezizomycotina</taxon>
        <taxon>Sordariomycetes</taxon>
        <taxon>Hypocreomycetidae</taxon>
        <taxon>Hypocreales</taxon>
        <taxon>Hypocreaceae</taxon>
        <taxon>Trichoderma</taxon>
    </lineage>
</organism>
<sequence>MPSSLLSFSGQRKNLLDDISRLVPYVNDDALDVVDRITPLLKIAFRGDCDDARISKSCLSRRCRRDTSTASPGPDLTRFTTNRNTSSFANSSEYRINVDGVPREELDAMYVDLPRFHEFFFGDVAGLEAASEAIFDKCQESDSPLVGPGDR</sequence>
<dbReference type="STRING" id="983964.A0A2T4AUG4"/>
<dbReference type="GeneID" id="36625248"/>
<dbReference type="RefSeq" id="XP_024780358.1">
    <property type="nucleotide sequence ID" value="XM_024916679.1"/>
</dbReference>
<dbReference type="Proteomes" id="UP000241690">
    <property type="component" value="Unassembled WGS sequence"/>
</dbReference>
<name>A0A2T4AUG4_TRIHA</name>
<evidence type="ECO:0000313" key="3">
    <source>
        <dbReference type="Proteomes" id="UP000241690"/>
    </source>
</evidence>
<dbReference type="AlphaFoldDB" id="A0A2T4AUG4"/>
<feature type="region of interest" description="Disordered" evidence="1">
    <location>
        <begin position="64"/>
        <end position="84"/>
    </location>
</feature>
<keyword evidence="3" id="KW-1185">Reference proteome</keyword>